<name>A0A8D9BQ31_9HEMI</name>
<dbReference type="EMBL" id="HBUF01665379">
    <property type="protein sequence ID" value="CAG6789524.1"/>
    <property type="molecule type" value="Transcribed_RNA"/>
</dbReference>
<organism evidence="2">
    <name type="scientific">Cacopsylla melanoneura</name>
    <dbReference type="NCBI Taxonomy" id="428564"/>
    <lineage>
        <taxon>Eukaryota</taxon>
        <taxon>Metazoa</taxon>
        <taxon>Ecdysozoa</taxon>
        <taxon>Arthropoda</taxon>
        <taxon>Hexapoda</taxon>
        <taxon>Insecta</taxon>
        <taxon>Pterygota</taxon>
        <taxon>Neoptera</taxon>
        <taxon>Paraneoptera</taxon>
        <taxon>Hemiptera</taxon>
        <taxon>Sternorrhyncha</taxon>
        <taxon>Psylloidea</taxon>
        <taxon>Psyllidae</taxon>
        <taxon>Psyllinae</taxon>
        <taxon>Cacopsylla</taxon>
    </lineage>
</organism>
<reference evidence="2" key="1">
    <citation type="submission" date="2021-05" db="EMBL/GenBank/DDBJ databases">
        <authorList>
            <person name="Alioto T."/>
            <person name="Alioto T."/>
            <person name="Gomez Garrido J."/>
        </authorList>
    </citation>
    <scope>NUCLEOTIDE SEQUENCE</scope>
</reference>
<dbReference type="EMBL" id="HBUF01665380">
    <property type="protein sequence ID" value="CAG6789529.1"/>
    <property type="molecule type" value="Transcribed_RNA"/>
</dbReference>
<proteinExistence type="predicted"/>
<protein>
    <submittedName>
        <fullName evidence="2">Uncharacterized protein</fullName>
    </submittedName>
</protein>
<evidence type="ECO:0000313" key="2">
    <source>
        <dbReference type="EMBL" id="CAG6789529.1"/>
    </source>
</evidence>
<dbReference type="AlphaFoldDB" id="A0A8D9BQ31"/>
<feature type="compositionally biased region" description="Low complexity" evidence="1">
    <location>
        <begin position="32"/>
        <end position="46"/>
    </location>
</feature>
<sequence length="103" mass="10565">MSSATRRLSLRLPGNGCRSSLFPILLPSRSYSPALSTASPSRLLSSSGGGGSGRAPSSSGVGWCSEASCCFWGSSSDLPELLSDSLECGRFFEGPTKLSGGLE</sequence>
<accession>A0A8D9BQ31</accession>
<feature type="region of interest" description="Disordered" evidence="1">
    <location>
        <begin position="32"/>
        <end position="60"/>
    </location>
</feature>
<evidence type="ECO:0000256" key="1">
    <source>
        <dbReference type="SAM" id="MobiDB-lite"/>
    </source>
</evidence>